<proteinExistence type="predicted"/>
<dbReference type="Proteomes" id="UP000199626">
    <property type="component" value="Unassembled WGS sequence"/>
</dbReference>
<gene>
    <name evidence="2" type="ORF">SAMN02927930_01157</name>
</gene>
<feature type="transmembrane region" description="Helical" evidence="1">
    <location>
        <begin position="21"/>
        <end position="40"/>
    </location>
</feature>
<dbReference type="Pfam" id="PF11143">
    <property type="entry name" value="DUF2919"/>
    <property type="match status" value="1"/>
</dbReference>
<keyword evidence="1" id="KW-0812">Transmembrane</keyword>
<evidence type="ECO:0008006" key="4">
    <source>
        <dbReference type="Google" id="ProtNLM"/>
    </source>
</evidence>
<keyword evidence="3" id="KW-1185">Reference proteome</keyword>
<accession>A0A1G6CA15</accession>
<dbReference type="EMBL" id="FMXN01000005">
    <property type="protein sequence ID" value="SDB29725.1"/>
    <property type="molecule type" value="Genomic_DNA"/>
</dbReference>
<evidence type="ECO:0000313" key="3">
    <source>
        <dbReference type="Proteomes" id="UP000199626"/>
    </source>
</evidence>
<dbReference type="InterPro" id="IPR021318">
    <property type="entry name" value="DUF2919"/>
</dbReference>
<evidence type="ECO:0000256" key="1">
    <source>
        <dbReference type="SAM" id="Phobius"/>
    </source>
</evidence>
<dbReference type="AlphaFoldDB" id="A0A1G6CA15"/>
<protein>
    <recommendedName>
        <fullName evidence="4">DUF2919 domain-containing protein</fullName>
    </recommendedName>
</protein>
<organism evidence="2 3">
    <name type="scientific">Pseudidiomarina indica</name>
    <dbReference type="NCBI Taxonomy" id="1159017"/>
    <lineage>
        <taxon>Bacteria</taxon>
        <taxon>Pseudomonadati</taxon>
        <taxon>Pseudomonadota</taxon>
        <taxon>Gammaproteobacteria</taxon>
        <taxon>Alteromonadales</taxon>
        <taxon>Idiomarinaceae</taxon>
        <taxon>Pseudidiomarina</taxon>
    </lineage>
</organism>
<dbReference type="STRING" id="1159017.SAMN02927930_01157"/>
<reference evidence="3" key="1">
    <citation type="submission" date="2016-10" db="EMBL/GenBank/DDBJ databases">
        <authorList>
            <person name="Varghese N."/>
            <person name="Submissions S."/>
        </authorList>
    </citation>
    <scope>NUCLEOTIDE SEQUENCE [LARGE SCALE GENOMIC DNA]</scope>
    <source>
        <strain evidence="3">CGMCC 1.10824</strain>
    </source>
</reference>
<dbReference type="RefSeq" id="WP_092592677.1">
    <property type="nucleotide sequence ID" value="NZ_FMXN01000005.1"/>
</dbReference>
<sequence>MQLQPGDEAYVTPDGSLKTPASLVFILLFLMRGYAAWIVSLTFASDRGRLLQFFYTTTEQFGIALLVGLPALFAMILISQVKQTVPAWVKQGMRWLPFLLWLSWLADGWLILTLISQIWPTFSVLKGGLLFGWLSVAWMLLFSRHLTRYRQLVITAD</sequence>
<feature type="transmembrane region" description="Helical" evidence="1">
    <location>
        <begin position="125"/>
        <end position="142"/>
    </location>
</feature>
<keyword evidence="1" id="KW-1133">Transmembrane helix</keyword>
<name>A0A1G6CA15_9GAMM</name>
<feature type="transmembrane region" description="Helical" evidence="1">
    <location>
        <begin position="98"/>
        <end position="119"/>
    </location>
</feature>
<dbReference type="OrthoDB" id="6236822at2"/>
<feature type="transmembrane region" description="Helical" evidence="1">
    <location>
        <begin position="60"/>
        <end position="78"/>
    </location>
</feature>
<keyword evidence="1" id="KW-0472">Membrane</keyword>
<evidence type="ECO:0000313" key="2">
    <source>
        <dbReference type="EMBL" id="SDB29725.1"/>
    </source>
</evidence>